<keyword evidence="8" id="KW-0472">Membrane</keyword>
<dbReference type="EMBL" id="CP100595">
    <property type="protein sequence ID" value="UTJ07264.1"/>
    <property type="molecule type" value="Genomic_DNA"/>
</dbReference>
<dbReference type="RefSeq" id="WP_254577442.1">
    <property type="nucleotide sequence ID" value="NZ_CP100595.1"/>
</dbReference>
<dbReference type="InterPro" id="IPR005467">
    <property type="entry name" value="His_kinase_dom"/>
</dbReference>
<dbReference type="Gene3D" id="1.10.287.130">
    <property type="match status" value="1"/>
</dbReference>
<evidence type="ECO:0000256" key="6">
    <source>
        <dbReference type="ARBA" id="ARBA00022777"/>
    </source>
</evidence>
<keyword evidence="6 10" id="KW-0418">Kinase</keyword>
<keyword evidence="7 8" id="KW-1133">Transmembrane helix</keyword>
<keyword evidence="3" id="KW-0597">Phosphoprotein</keyword>
<sequence length="461" mass="54544">MITIRQRLFISFSLILLIILSIIGVFFYTIFNLSEIHKSQTHRYDQIRRVEKLKEFNNSFSWIVLDIVTDYEKMDVVKKRLSKSNELFKTLVLKKKQIIQNSESLSEKKNLELIFKYFQKIERLIRYELYELVLISKNEKSFHLFNKKFDNSSSKITKLLDEEIMYLQSQLDKTEQSRNQFIDTIKVELVILFFIAFLLSFIISSRITKKIKDKLDKLNKGVLQLFKDDENTIKVDIGKNNELTEITYNLNSYLEKQRDIIHSREELLRNISHELKTPISKAKFLLENLKQSKNDKEIDSLNSVIIDIEELTNKLLQREKLNFAKVNPSKFKTSTLILESLSKLSIDDESKIELDITDDFYIHADKYYLTIALKNLIDNAMKYADEYPIKIEVNENKIEVKNIANKLSSDLIYYTQPFTREPNQQVGHGLGLNIVNKIIQMHDFKLEYNYSKPYNIFSIVF</sequence>
<dbReference type="GO" id="GO:0016301">
    <property type="term" value="F:kinase activity"/>
    <property type="evidence" value="ECO:0007669"/>
    <property type="project" value="UniProtKB-KW"/>
</dbReference>
<dbReference type="SUPFAM" id="SSF55874">
    <property type="entry name" value="ATPase domain of HSP90 chaperone/DNA topoisomerase II/histidine kinase"/>
    <property type="match status" value="1"/>
</dbReference>
<organism evidence="10 11">
    <name type="scientific">Arcobacter roscoffensis</name>
    <dbReference type="NCBI Taxonomy" id="2961520"/>
    <lineage>
        <taxon>Bacteria</taxon>
        <taxon>Pseudomonadati</taxon>
        <taxon>Campylobacterota</taxon>
        <taxon>Epsilonproteobacteria</taxon>
        <taxon>Campylobacterales</taxon>
        <taxon>Arcobacteraceae</taxon>
        <taxon>Arcobacter</taxon>
    </lineage>
</organism>
<dbReference type="SMART" id="SM00388">
    <property type="entry name" value="HisKA"/>
    <property type="match status" value="1"/>
</dbReference>
<keyword evidence="4" id="KW-0808">Transferase</keyword>
<accession>A0ABY5E532</accession>
<dbReference type="InterPro" id="IPR050428">
    <property type="entry name" value="TCS_sensor_his_kinase"/>
</dbReference>
<dbReference type="EC" id="2.7.13.3" evidence="2"/>
<dbReference type="Proteomes" id="UP001060012">
    <property type="component" value="Chromosome"/>
</dbReference>
<dbReference type="SUPFAM" id="SSF47384">
    <property type="entry name" value="Homodimeric domain of signal transducing histidine kinase"/>
    <property type="match status" value="1"/>
</dbReference>
<evidence type="ECO:0000256" key="4">
    <source>
        <dbReference type="ARBA" id="ARBA00022679"/>
    </source>
</evidence>
<dbReference type="PROSITE" id="PS50109">
    <property type="entry name" value="HIS_KIN"/>
    <property type="match status" value="1"/>
</dbReference>
<dbReference type="PANTHER" id="PTHR45436">
    <property type="entry name" value="SENSOR HISTIDINE KINASE YKOH"/>
    <property type="match status" value="1"/>
</dbReference>
<evidence type="ECO:0000259" key="9">
    <source>
        <dbReference type="PROSITE" id="PS50109"/>
    </source>
</evidence>
<evidence type="ECO:0000256" key="8">
    <source>
        <dbReference type="SAM" id="Phobius"/>
    </source>
</evidence>
<evidence type="ECO:0000256" key="1">
    <source>
        <dbReference type="ARBA" id="ARBA00000085"/>
    </source>
</evidence>
<feature type="domain" description="Histidine kinase" evidence="9">
    <location>
        <begin position="270"/>
        <end position="461"/>
    </location>
</feature>
<protein>
    <recommendedName>
        <fullName evidence="2">histidine kinase</fullName>
        <ecNumber evidence="2">2.7.13.3</ecNumber>
    </recommendedName>
</protein>
<keyword evidence="5 8" id="KW-0812">Transmembrane</keyword>
<evidence type="ECO:0000256" key="2">
    <source>
        <dbReference type="ARBA" id="ARBA00012438"/>
    </source>
</evidence>
<dbReference type="InterPro" id="IPR003594">
    <property type="entry name" value="HATPase_dom"/>
</dbReference>
<comment type="catalytic activity">
    <reaction evidence="1">
        <text>ATP + protein L-histidine = ADP + protein N-phospho-L-histidine.</text>
        <dbReference type="EC" id="2.7.13.3"/>
    </reaction>
</comment>
<dbReference type="PANTHER" id="PTHR45436:SF5">
    <property type="entry name" value="SENSOR HISTIDINE KINASE TRCS"/>
    <property type="match status" value="1"/>
</dbReference>
<evidence type="ECO:0000256" key="3">
    <source>
        <dbReference type="ARBA" id="ARBA00022553"/>
    </source>
</evidence>
<dbReference type="Gene3D" id="3.30.565.10">
    <property type="entry name" value="Histidine kinase-like ATPase, C-terminal domain"/>
    <property type="match status" value="1"/>
</dbReference>
<reference evidence="10" key="1">
    <citation type="submission" date="2022-07" db="EMBL/GenBank/DDBJ databases">
        <title>Arcobacter roscoffensis sp. nov., a marine bacterium isolated from coastal seawater collected from Roscoff, France.</title>
        <authorList>
            <person name="Pascual J."/>
            <person name="Lepeaux C."/>
            <person name="Methner A."/>
            <person name="Overmann J."/>
        </authorList>
    </citation>
    <scope>NUCLEOTIDE SEQUENCE</scope>
    <source>
        <strain evidence="10">ARW1-2F2</strain>
    </source>
</reference>
<name>A0ABY5E532_9BACT</name>
<keyword evidence="11" id="KW-1185">Reference proteome</keyword>
<feature type="transmembrane region" description="Helical" evidence="8">
    <location>
        <begin position="12"/>
        <end position="31"/>
    </location>
</feature>
<dbReference type="CDD" id="cd00082">
    <property type="entry name" value="HisKA"/>
    <property type="match status" value="1"/>
</dbReference>
<dbReference type="Pfam" id="PF02518">
    <property type="entry name" value="HATPase_c"/>
    <property type="match status" value="1"/>
</dbReference>
<dbReference type="InterPro" id="IPR036890">
    <property type="entry name" value="HATPase_C_sf"/>
</dbReference>
<evidence type="ECO:0000256" key="5">
    <source>
        <dbReference type="ARBA" id="ARBA00022692"/>
    </source>
</evidence>
<evidence type="ECO:0000313" key="11">
    <source>
        <dbReference type="Proteomes" id="UP001060012"/>
    </source>
</evidence>
<gene>
    <name evidence="10" type="ORF">NJU99_04010</name>
</gene>
<dbReference type="InterPro" id="IPR003661">
    <property type="entry name" value="HisK_dim/P_dom"/>
</dbReference>
<dbReference type="InterPro" id="IPR036097">
    <property type="entry name" value="HisK_dim/P_sf"/>
</dbReference>
<evidence type="ECO:0000256" key="7">
    <source>
        <dbReference type="ARBA" id="ARBA00022989"/>
    </source>
</evidence>
<feature type="transmembrane region" description="Helical" evidence="8">
    <location>
        <begin position="189"/>
        <end position="208"/>
    </location>
</feature>
<dbReference type="Pfam" id="PF00512">
    <property type="entry name" value="HisKA"/>
    <property type="match status" value="1"/>
</dbReference>
<evidence type="ECO:0000313" key="10">
    <source>
        <dbReference type="EMBL" id="UTJ07264.1"/>
    </source>
</evidence>
<proteinExistence type="predicted"/>